<dbReference type="GO" id="GO:0020037">
    <property type="term" value="F:heme binding"/>
    <property type="evidence" value="ECO:0007669"/>
    <property type="project" value="InterPro"/>
</dbReference>
<dbReference type="SUPFAM" id="SSF48264">
    <property type="entry name" value="Cytochrome P450"/>
    <property type="match status" value="1"/>
</dbReference>
<evidence type="ECO:0000256" key="3">
    <source>
        <dbReference type="ARBA" id="ARBA00005179"/>
    </source>
</evidence>
<dbReference type="PRINTS" id="PR00463">
    <property type="entry name" value="EP450I"/>
</dbReference>
<keyword evidence="10 13" id="KW-0408">Iron</keyword>
<dbReference type="PROSITE" id="PS00086">
    <property type="entry name" value="CYTOCHROME_P450"/>
    <property type="match status" value="1"/>
</dbReference>
<feature type="binding site" description="axial binding residue" evidence="13">
    <location>
        <position position="422"/>
    </location>
    <ligand>
        <name>heme</name>
        <dbReference type="ChEBI" id="CHEBI:30413"/>
    </ligand>
    <ligandPart>
        <name>Fe</name>
        <dbReference type="ChEBI" id="CHEBI:18248"/>
    </ligandPart>
</feature>
<evidence type="ECO:0000256" key="12">
    <source>
        <dbReference type="ARBA" id="ARBA00023136"/>
    </source>
</evidence>
<dbReference type="InterPro" id="IPR017972">
    <property type="entry name" value="Cyt_P450_CS"/>
</dbReference>
<dbReference type="InterPro" id="IPR001128">
    <property type="entry name" value="Cyt_P450"/>
</dbReference>
<dbReference type="GO" id="GO:0016705">
    <property type="term" value="F:oxidoreductase activity, acting on paired donors, with incorporation or reduction of molecular oxygen"/>
    <property type="evidence" value="ECO:0007669"/>
    <property type="project" value="InterPro"/>
</dbReference>
<keyword evidence="7 13" id="KW-0479">Metal-binding</keyword>
<sequence>MLSLTSPDILATLTCVLLSLWLFLRSRRATAQYPHPPGPKPLPLLGNLLDVPDPTGFPWKAYAEWGRRYDSEMVRLSALGMNIVVVNKLEAVNELLDKRSSIYSDRPRMVMLNELCGFGWGLAFMPYGDPWRDSRRIAHQEFRPGPVKRFRPIEQKVSTQFLVNLHRHPEKLTYNLRHLAAATIMAMVYDIDVKSLDDPYIHTAEEAGDAVSATTIAGSFLVDIIPLLRHVPEWFPGAGFQKRAKEWRVVVDRLRDAPYENTMKRLLAGDLKDCAAKYVIETIGKSLGEKDPAYSEYIMRSTLGSLYIGIFAGGADTTVSSLGSFFLAMTLYPDIQKNARKELDRVLDVPHMLTENDVYKGYYLPKGTLLVANNWAILHDEKAYGPDTSDFNPDRFLRPDGTLDPNVPDPAVAAFGFGRRICPGRFMALDSMWFTIANVLALFEIERAVDENGKEIIPDGEYNRGFLCHPKPFPCVIKPRSREHEAILQELGHTDA</sequence>
<feature type="signal peptide" evidence="15">
    <location>
        <begin position="1"/>
        <end position="31"/>
    </location>
</feature>
<keyword evidence="16" id="KW-0808">Transferase</keyword>
<dbReference type="InterPro" id="IPR036396">
    <property type="entry name" value="Cyt_P450_sf"/>
</dbReference>
<evidence type="ECO:0000256" key="2">
    <source>
        <dbReference type="ARBA" id="ARBA00004167"/>
    </source>
</evidence>
<keyword evidence="15" id="KW-0732">Signal</keyword>
<dbReference type="PANTHER" id="PTHR46300:SF7">
    <property type="entry name" value="P450, PUTATIVE (EUROFUNG)-RELATED"/>
    <property type="match status" value="1"/>
</dbReference>
<evidence type="ECO:0000256" key="14">
    <source>
        <dbReference type="RuleBase" id="RU000461"/>
    </source>
</evidence>
<reference evidence="16" key="1">
    <citation type="submission" date="2019-10" db="EMBL/GenBank/DDBJ databases">
        <authorList>
            <person name="Nor Muhammad N."/>
        </authorList>
    </citation>
    <scope>NUCLEOTIDE SEQUENCE</scope>
</reference>
<evidence type="ECO:0000256" key="4">
    <source>
        <dbReference type="ARBA" id="ARBA00010617"/>
    </source>
</evidence>
<accession>A0A5K1JZJ2</accession>
<evidence type="ECO:0000256" key="7">
    <source>
        <dbReference type="ARBA" id="ARBA00022723"/>
    </source>
</evidence>
<dbReference type="AlphaFoldDB" id="A0A5K1JZJ2"/>
<dbReference type="Gene3D" id="1.10.630.10">
    <property type="entry name" value="Cytochrome P450"/>
    <property type="match status" value="1"/>
</dbReference>
<keyword evidence="9 14" id="KW-0560">Oxidoreductase</keyword>
<evidence type="ECO:0000256" key="9">
    <source>
        <dbReference type="ARBA" id="ARBA00023002"/>
    </source>
</evidence>
<comment type="similarity">
    <text evidence="4 14">Belongs to the cytochrome P450 family.</text>
</comment>
<feature type="chain" id="PRO_5023944879" evidence="15">
    <location>
        <begin position="32"/>
        <end position="496"/>
    </location>
</feature>
<dbReference type="PANTHER" id="PTHR46300">
    <property type="entry name" value="P450, PUTATIVE (EUROFUNG)-RELATED-RELATED"/>
    <property type="match status" value="1"/>
</dbReference>
<gene>
    <name evidence="16" type="primary">G4YQK3</name>
</gene>
<dbReference type="EMBL" id="LR727111">
    <property type="protein sequence ID" value="VWO98686.1"/>
    <property type="molecule type" value="Genomic_DNA"/>
</dbReference>
<keyword evidence="6" id="KW-0812">Transmembrane</keyword>
<evidence type="ECO:0000256" key="8">
    <source>
        <dbReference type="ARBA" id="ARBA00022989"/>
    </source>
</evidence>
<keyword evidence="16" id="KW-0032">Aminotransferase</keyword>
<evidence type="ECO:0000256" key="11">
    <source>
        <dbReference type="ARBA" id="ARBA00023033"/>
    </source>
</evidence>
<protein>
    <submittedName>
        <fullName evidence="16">Aspartate aminotransferase (EC)</fullName>
        <ecNumber evidence="16">2.6.1.1</ecNumber>
    </submittedName>
</protein>
<keyword evidence="5 13" id="KW-0349">Heme</keyword>
<dbReference type="CDD" id="cd11065">
    <property type="entry name" value="CYP64-like"/>
    <property type="match status" value="1"/>
</dbReference>
<comment type="pathway">
    <text evidence="3">Secondary metabolite biosynthesis.</text>
</comment>
<organism evidence="16">
    <name type="scientific">Ganoderma boninense</name>
    <dbReference type="NCBI Taxonomy" id="34458"/>
    <lineage>
        <taxon>Eukaryota</taxon>
        <taxon>Fungi</taxon>
        <taxon>Dikarya</taxon>
        <taxon>Basidiomycota</taxon>
        <taxon>Agaricomycotina</taxon>
        <taxon>Agaricomycetes</taxon>
        <taxon>Polyporales</taxon>
        <taxon>Polyporaceae</taxon>
        <taxon>Ganoderma</taxon>
    </lineage>
</organism>
<evidence type="ECO:0000313" key="16">
    <source>
        <dbReference type="EMBL" id="VWO98686.1"/>
    </source>
</evidence>
<evidence type="ECO:0000256" key="15">
    <source>
        <dbReference type="SAM" id="SignalP"/>
    </source>
</evidence>
<keyword evidence="12" id="KW-0472">Membrane</keyword>
<dbReference type="Pfam" id="PF00067">
    <property type="entry name" value="p450"/>
    <property type="match status" value="2"/>
</dbReference>
<evidence type="ECO:0000256" key="10">
    <source>
        <dbReference type="ARBA" id="ARBA00023004"/>
    </source>
</evidence>
<keyword evidence="11 14" id="KW-0503">Monooxygenase</keyword>
<dbReference type="GO" id="GO:0016020">
    <property type="term" value="C:membrane"/>
    <property type="evidence" value="ECO:0007669"/>
    <property type="project" value="UniProtKB-SubCell"/>
</dbReference>
<dbReference type="EC" id="2.6.1.1" evidence="16"/>
<dbReference type="GO" id="GO:0004069">
    <property type="term" value="F:L-aspartate:2-oxoglutarate aminotransferase activity"/>
    <property type="evidence" value="ECO:0007669"/>
    <property type="project" value="UniProtKB-EC"/>
</dbReference>
<dbReference type="InterPro" id="IPR002401">
    <property type="entry name" value="Cyt_P450_E_grp-I"/>
</dbReference>
<evidence type="ECO:0000256" key="5">
    <source>
        <dbReference type="ARBA" id="ARBA00022617"/>
    </source>
</evidence>
<keyword evidence="8" id="KW-1133">Transmembrane helix</keyword>
<proteinExistence type="inferred from homology"/>
<comment type="cofactor">
    <cofactor evidence="1 13">
        <name>heme</name>
        <dbReference type="ChEBI" id="CHEBI:30413"/>
    </cofactor>
</comment>
<dbReference type="GO" id="GO:0004497">
    <property type="term" value="F:monooxygenase activity"/>
    <property type="evidence" value="ECO:0007669"/>
    <property type="project" value="UniProtKB-KW"/>
</dbReference>
<dbReference type="GO" id="GO:0005506">
    <property type="term" value="F:iron ion binding"/>
    <property type="evidence" value="ECO:0007669"/>
    <property type="project" value="InterPro"/>
</dbReference>
<comment type="subcellular location">
    <subcellularLocation>
        <location evidence="2">Membrane</location>
        <topology evidence="2">Single-pass membrane protein</topology>
    </subcellularLocation>
</comment>
<dbReference type="InterPro" id="IPR050364">
    <property type="entry name" value="Cytochrome_P450_fung"/>
</dbReference>
<evidence type="ECO:0000256" key="13">
    <source>
        <dbReference type="PIRSR" id="PIRSR602401-1"/>
    </source>
</evidence>
<evidence type="ECO:0000256" key="6">
    <source>
        <dbReference type="ARBA" id="ARBA00022692"/>
    </source>
</evidence>
<name>A0A5K1JZJ2_9APHY</name>
<evidence type="ECO:0000256" key="1">
    <source>
        <dbReference type="ARBA" id="ARBA00001971"/>
    </source>
</evidence>